<dbReference type="PROSITE" id="PS51257">
    <property type="entry name" value="PROKAR_LIPOPROTEIN"/>
    <property type="match status" value="1"/>
</dbReference>
<keyword evidence="2" id="KW-1185">Reference proteome</keyword>
<evidence type="ECO:0000313" key="2">
    <source>
        <dbReference type="Proteomes" id="UP001163726"/>
    </source>
</evidence>
<geneLocation type="plasmid" evidence="1 2">
    <name>pCadTS8_1</name>
</geneLocation>
<dbReference type="Proteomes" id="UP001163726">
    <property type="component" value="Plasmid pCadTS8_1"/>
</dbReference>
<accession>A0ABY7ASU1</accession>
<proteinExistence type="predicted"/>
<keyword evidence="1" id="KW-0614">Plasmid</keyword>
<evidence type="ECO:0008006" key="3">
    <source>
        <dbReference type="Google" id="ProtNLM"/>
    </source>
</evidence>
<evidence type="ECO:0000313" key="1">
    <source>
        <dbReference type="EMBL" id="WAJ71847.1"/>
    </source>
</evidence>
<protein>
    <recommendedName>
        <fullName evidence="3">Lipoprotein</fullName>
    </recommendedName>
</protein>
<reference evidence="1" key="1">
    <citation type="submission" date="2022-10" db="EMBL/GenBank/DDBJ databases">
        <title>Catenovulum adriacola sp. nov. isolated in the Harbour of Susak.</title>
        <authorList>
            <person name="Schoch T."/>
            <person name="Reich S.J."/>
            <person name="Stoeferle S."/>
            <person name="Flaiz M."/>
            <person name="Kazda M."/>
            <person name="Riedel C.U."/>
            <person name="Duerre P."/>
        </authorList>
    </citation>
    <scope>NUCLEOTIDE SEQUENCE</scope>
    <source>
        <strain evidence="1">TS8</strain>
        <plasmid evidence="1">pCadTS8_1</plasmid>
    </source>
</reference>
<name>A0ABY7ASU1_9ALTE</name>
<organism evidence="1 2">
    <name type="scientific">Catenovulum adriaticum</name>
    <dbReference type="NCBI Taxonomy" id="2984846"/>
    <lineage>
        <taxon>Bacteria</taxon>
        <taxon>Pseudomonadati</taxon>
        <taxon>Pseudomonadota</taxon>
        <taxon>Gammaproteobacteria</taxon>
        <taxon>Alteromonadales</taxon>
        <taxon>Alteromonadaceae</taxon>
        <taxon>Catenovulum</taxon>
    </lineage>
</organism>
<dbReference type="RefSeq" id="WP_268076569.1">
    <property type="nucleotide sequence ID" value="NZ_CP109966.1"/>
</dbReference>
<dbReference type="EMBL" id="CP109966">
    <property type="protein sequence ID" value="WAJ71847.1"/>
    <property type="molecule type" value="Genomic_DNA"/>
</dbReference>
<sequence>MKTLPRSLKRLSLKKVNSILLPLMLLSGCGDSDDSSVKSGVFVDSAVEGVTYISGDLSGVTDSDGRFEYQSGQTVTFMVGDIVLGQAVGDDLITPVDLVEDAEDSSHTTVLNIARFLQTLDDDGNPDNGIKILQMISDAAQNKTIDFTVSSEAFEANTNVLELVNELTQLTNAGQRSLVSLVVAKAHLESSIQFYLQQLQDDKGNGGTGSNGDFGEISLSGDDTDKIGNKLMVGSVYFFSEGEYAAGQPEFVIAMNEGATLNNKLPSISDPSNFFILNLLELGVSMKVVKNGNEYGYVCNMVGGVQSCGSGFDFDSANKRITFDNVTVDGVDSGNLLTLNGSIKLP</sequence>
<gene>
    <name evidence="1" type="ORF">OLW01_14050</name>
</gene>